<evidence type="ECO:0000313" key="2">
    <source>
        <dbReference type="Proteomes" id="UP000233837"/>
    </source>
</evidence>
<proteinExistence type="predicted"/>
<dbReference type="Proteomes" id="UP000233837">
    <property type="component" value="Unassembled WGS sequence"/>
</dbReference>
<evidence type="ECO:0000313" key="1">
    <source>
        <dbReference type="EMBL" id="PKU81691.1"/>
    </source>
</evidence>
<reference evidence="1 2" key="2">
    <citation type="journal article" date="2017" name="Nature">
        <title>The Apostasia genome and the evolution of orchids.</title>
        <authorList>
            <person name="Zhang G.Q."/>
            <person name="Liu K.W."/>
            <person name="Li Z."/>
            <person name="Lohaus R."/>
            <person name="Hsiao Y.Y."/>
            <person name="Niu S.C."/>
            <person name="Wang J.Y."/>
            <person name="Lin Y.C."/>
            <person name="Xu Q."/>
            <person name="Chen L.J."/>
            <person name="Yoshida K."/>
            <person name="Fujiwara S."/>
            <person name="Wang Z.W."/>
            <person name="Zhang Y.Q."/>
            <person name="Mitsuda N."/>
            <person name="Wang M."/>
            <person name="Liu G.H."/>
            <person name="Pecoraro L."/>
            <person name="Huang H.X."/>
            <person name="Xiao X.J."/>
            <person name="Lin M."/>
            <person name="Wu X.Y."/>
            <person name="Wu W.L."/>
            <person name="Chen Y.Y."/>
            <person name="Chang S.B."/>
            <person name="Sakamoto S."/>
            <person name="Ohme-Takagi M."/>
            <person name="Yagi M."/>
            <person name="Zeng S.J."/>
            <person name="Shen C.Y."/>
            <person name="Yeh C.M."/>
            <person name="Luo Y.B."/>
            <person name="Tsai W.C."/>
            <person name="Van de Peer Y."/>
            <person name="Liu Z.J."/>
        </authorList>
    </citation>
    <scope>NUCLEOTIDE SEQUENCE [LARGE SCALE GENOMIC DNA]</scope>
    <source>
        <tissue evidence="1">The whole plant</tissue>
    </source>
</reference>
<accession>A0A2I0X1B4</accession>
<gene>
    <name evidence="1" type="ORF">MA16_Dca024265</name>
</gene>
<keyword evidence="2" id="KW-1185">Reference proteome</keyword>
<dbReference type="AlphaFoldDB" id="A0A2I0X1B4"/>
<organism evidence="1 2">
    <name type="scientific">Dendrobium catenatum</name>
    <dbReference type="NCBI Taxonomy" id="906689"/>
    <lineage>
        <taxon>Eukaryota</taxon>
        <taxon>Viridiplantae</taxon>
        <taxon>Streptophyta</taxon>
        <taxon>Embryophyta</taxon>
        <taxon>Tracheophyta</taxon>
        <taxon>Spermatophyta</taxon>
        <taxon>Magnoliopsida</taxon>
        <taxon>Liliopsida</taxon>
        <taxon>Asparagales</taxon>
        <taxon>Orchidaceae</taxon>
        <taxon>Epidendroideae</taxon>
        <taxon>Malaxideae</taxon>
        <taxon>Dendrobiinae</taxon>
        <taxon>Dendrobium</taxon>
    </lineage>
</organism>
<protein>
    <submittedName>
        <fullName evidence="1">Uncharacterized protein</fullName>
    </submittedName>
</protein>
<name>A0A2I0X1B4_9ASPA</name>
<reference evidence="1 2" key="1">
    <citation type="journal article" date="2016" name="Sci. Rep.">
        <title>The Dendrobium catenatum Lindl. genome sequence provides insights into polysaccharide synthase, floral development and adaptive evolution.</title>
        <authorList>
            <person name="Zhang G.Q."/>
            <person name="Xu Q."/>
            <person name="Bian C."/>
            <person name="Tsai W.C."/>
            <person name="Yeh C.M."/>
            <person name="Liu K.W."/>
            <person name="Yoshida K."/>
            <person name="Zhang L.S."/>
            <person name="Chang S.B."/>
            <person name="Chen F."/>
            <person name="Shi Y."/>
            <person name="Su Y.Y."/>
            <person name="Zhang Y.Q."/>
            <person name="Chen L.J."/>
            <person name="Yin Y."/>
            <person name="Lin M."/>
            <person name="Huang H."/>
            <person name="Deng H."/>
            <person name="Wang Z.W."/>
            <person name="Zhu S.L."/>
            <person name="Zhao X."/>
            <person name="Deng C."/>
            <person name="Niu S.C."/>
            <person name="Huang J."/>
            <person name="Wang M."/>
            <person name="Liu G.H."/>
            <person name="Yang H.J."/>
            <person name="Xiao X.J."/>
            <person name="Hsiao Y.Y."/>
            <person name="Wu W.L."/>
            <person name="Chen Y.Y."/>
            <person name="Mitsuda N."/>
            <person name="Ohme-Takagi M."/>
            <person name="Luo Y.B."/>
            <person name="Van de Peer Y."/>
            <person name="Liu Z.J."/>
        </authorList>
    </citation>
    <scope>NUCLEOTIDE SEQUENCE [LARGE SCALE GENOMIC DNA]</scope>
    <source>
        <tissue evidence="1">The whole plant</tissue>
    </source>
</reference>
<sequence>MLSPEDHISFSDDEIAEGACVWNQALVGYPIGKRSSYGKLLPAATKLWKLKGKLNLLSLSEGFSA</sequence>
<dbReference type="EMBL" id="KZ502227">
    <property type="protein sequence ID" value="PKU81691.1"/>
    <property type="molecule type" value="Genomic_DNA"/>
</dbReference>